<dbReference type="EMBL" id="CAJPWZ010002914">
    <property type="protein sequence ID" value="CAG2247802.1"/>
    <property type="molecule type" value="Genomic_DNA"/>
</dbReference>
<dbReference type="CDD" id="cd19756">
    <property type="entry name" value="Bbox2"/>
    <property type="match status" value="1"/>
</dbReference>
<dbReference type="Proteomes" id="UP000683360">
    <property type="component" value="Unassembled WGS sequence"/>
</dbReference>
<dbReference type="AlphaFoldDB" id="A0A8S3V075"/>
<sequence length="404" mass="45701">MDDRIVFIGYPFRVYDIGSSSVRKIKVSFSATNLTCGLNNNIYTSFSSVGVYNIDIKNLNEGRCINKIRVKPGDYRLVKLNNTMLYSNIENGIVIFNEDGTVVKTLHCTCRAEYMCLDKRGEILLSDGKSIIHMTESGSHNEIPVKMKTGDEITGLDVNEQGQLYACICNEEAGSIVRINTTTGYKEHVLENLVTPKNIAFHPTKNMFLVITDKGKLKKVDSSILDIPETCHIHEDQKLSFFCVQHDIICCAFCLRELHSACKDVKSIEKASTGVRTGTSIVDLKRRTSNFSLVIGRIVEAYKNNLKLVTVQKDGCKEKLINIRKELIVFLEELEQVIDKKGDDLEKECKDKIEQNIKDLTTRKNKSESWQTAIKTLVEHASETRILAAVKTIDRLQSEEESFR</sequence>
<proteinExistence type="predicted"/>
<gene>
    <name evidence="1" type="ORF">MEDL_59628</name>
</gene>
<reference evidence="1" key="1">
    <citation type="submission" date="2021-03" db="EMBL/GenBank/DDBJ databases">
        <authorList>
            <person name="Bekaert M."/>
        </authorList>
    </citation>
    <scope>NUCLEOTIDE SEQUENCE</scope>
</reference>
<keyword evidence="2" id="KW-1185">Reference proteome</keyword>
<protein>
    <submittedName>
        <fullName evidence="1">Uncharacterized protein</fullName>
    </submittedName>
</protein>
<dbReference type="SUPFAM" id="SSF57845">
    <property type="entry name" value="B-box zinc-binding domain"/>
    <property type="match status" value="1"/>
</dbReference>
<evidence type="ECO:0000313" key="2">
    <source>
        <dbReference type="Proteomes" id="UP000683360"/>
    </source>
</evidence>
<accession>A0A8S3V075</accession>
<evidence type="ECO:0000313" key="1">
    <source>
        <dbReference type="EMBL" id="CAG2247802.1"/>
    </source>
</evidence>
<dbReference type="OrthoDB" id="10441176at2759"/>
<name>A0A8S3V075_MYTED</name>
<dbReference type="SUPFAM" id="SSF101898">
    <property type="entry name" value="NHL repeat"/>
    <property type="match status" value="1"/>
</dbReference>
<comment type="caution">
    <text evidence="1">The sequence shown here is derived from an EMBL/GenBank/DDBJ whole genome shotgun (WGS) entry which is preliminary data.</text>
</comment>
<organism evidence="1 2">
    <name type="scientific">Mytilus edulis</name>
    <name type="common">Blue mussel</name>
    <dbReference type="NCBI Taxonomy" id="6550"/>
    <lineage>
        <taxon>Eukaryota</taxon>
        <taxon>Metazoa</taxon>
        <taxon>Spiralia</taxon>
        <taxon>Lophotrochozoa</taxon>
        <taxon>Mollusca</taxon>
        <taxon>Bivalvia</taxon>
        <taxon>Autobranchia</taxon>
        <taxon>Pteriomorphia</taxon>
        <taxon>Mytilida</taxon>
        <taxon>Mytiloidea</taxon>
        <taxon>Mytilidae</taxon>
        <taxon>Mytilinae</taxon>
        <taxon>Mytilus</taxon>
    </lineage>
</organism>